<sequence>MENNQPVQQLTKKEKKELRYKQRAEEKQKFGQRRAGKRVLKIALAVIIIGGGLGSFIWYLATRPVIPETEIVSRNGLHWHSELSIFVKGQKQEIPANIGMGAVEQPVHTHEAGGVIHLEFQGLVHQDDLKIGRFFKIWGKNFMEFGPSINMTVNGEKNGELENYRMKDGDKIELKYE</sequence>
<accession>A0A1F6C1V5</accession>
<evidence type="ECO:0000256" key="1">
    <source>
        <dbReference type="SAM" id="Phobius"/>
    </source>
</evidence>
<dbReference type="EMBL" id="MFKM01000027">
    <property type="protein sequence ID" value="OGG43058.1"/>
    <property type="molecule type" value="Genomic_DNA"/>
</dbReference>
<reference evidence="2 3" key="1">
    <citation type="journal article" date="2016" name="Nat. Commun.">
        <title>Thousands of microbial genomes shed light on interconnected biogeochemical processes in an aquifer system.</title>
        <authorList>
            <person name="Anantharaman K."/>
            <person name="Brown C.T."/>
            <person name="Hug L.A."/>
            <person name="Sharon I."/>
            <person name="Castelle C.J."/>
            <person name="Probst A.J."/>
            <person name="Thomas B.C."/>
            <person name="Singh A."/>
            <person name="Wilkins M.J."/>
            <person name="Karaoz U."/>
            <person name="Brodie E.L."/>
            <person name="Williams K.H."/>
            <person name="Hubbard S.S."/>
            <person name="Banfield J.F."/>
        </authorList>
    </citation>
    <scope>NUCLEOTIDE SEQUENCE [LARGE SCALE GENOMIC DNA]</scope>
</reference>
<evidence type="ECO:0000313" key="2">
    <source>
        <dbReference type="EMBL" id="OGG43058.1"/>
    </source>
</evidence>
<keyword evidence="1" id="KW-1133">Transmembrane helix</keyword>
<keyword evidence="1" id="KW-0812">Transmembrane</keyword>
<evidence type="ECO:0000313" key="3">
    <source>
        <dbReference type="Proteomes" id="UP000176633"/>
    </source>
</evidence>
<protein>
    <submittedName>
        <fullName evidence="2">Uncharacterized protein</fullName>
    </submittedName>
</protein>
<dbReference type="Proteomes" id="UP000176633">
    <property type="component" value="Unassembled WGS sequence"/>
</dbReference>
<dbReference type="STRING" id="1798473.A3G50_01620"/>
<feature type="transmembrane region" description="Helical" evidence="1">
    <location>
        <begin position="39"/>
        <end position="61"/>
    </location>
</feature>
<dbReference type="AlphaFoldDB" id="A0A1F6C1V5"/>
<gene>
    <name evidence="2" type="ORF">A3G50_01620</name>
</gene>
<keyword evidence="1" id="KW-0472">Membrane</keyword>
<name>A0A1F6C1V5_9BACT</name>
<proteinExistence type="predicted"/>
<organism evidence="2 3">
    <name type="scientific">Candidatus Jorgensenbacteria bacterium RIFCSPLOWO2_12_FULL_42_11</name>
    <dbReference type="NCBI Taxonomy" id="1798473"/>
    <lineage>
        <taxon>Bacteria</taxon>
        <taxon>Candidatus Joergenseniibacteriota</taxon>
    </lineage>
</organism>
<comment type="caution">
    <text evidence="2">The sequence shown here is derived from an EMBL/GenBank/DDBJ whole genome shotgun (WGS) entry which is preliminary data.</text>
</comment>